<gene>
    <name evidence="7" type="ORF">ACFOLG_14945</name>
</gene>
<keyword evidence="8" id="KW-1185">Reference proteome</keyword>
<keyword evidence="2" id="KW-0479">Metal-binding</keyword>
<evidence type="ECO:0000256" key="4">
    <source>
        <dbReference type="ARBA" id="ARBA00023002"/>
    </source>
</evidence>
<keyword evidence="3" id="KW-0223">Dioxygenase</keyword>
<dbReference type="Gene3D" id="2.60.120.650">
    <property type="entry name" value="Cupin"/>
    <property type="match status" value="1"/>
</dbReference>
<dbReference type="InterPro" id="IPR046799">
    <property type="entry name" value="ROXA-like_wH"/>
</dbReference>
<keyword evidence="4" id="KW-0560">Oxidoreductase</keyword>
<dbReference type="InterPro" id="IPR039994">
    <property type="entry name" value="NO66-like"/>
</dbReference>
<sequence>MRRYRRKENEGKFAASHAAVAADAPDFCEKHAVDIVNHCLMAQREIAMKPIDLLGGMSAATFLQDYWHKKPLLIRGALKDVGELVDFDVLAELAGQEEVESRLIEFRNGQWKLERGPFRPSRFKRLPESDWTILVQNVNHHLPHVADILWRFNFIPYARLDDLMISYAPQGGTVGPHFDSYDVFLLQVGGRKRWQISTQQDESFIEDAPIKVLRDFQPEEEFILEHGDMLYLPPRCAHHGVALEPGMTYSIGFRAPSAQELATEFLVYLQDRICMDGRYADPQLTTQSDPARIDDSMVAQVGRMLREIRWDDATVSDFLGHYLTEPKPHVFYDAPDEELDEVEFADAVQQHGIVLDLKSQILYAKKMLYCNGSVLECEPDDLTAWQQLANDRQLAGSGVTDTMLPTLYEGYLTGWWYPLVEAG</sequence>
<dbReference type="Pfam" id="PF20514">
    <property type="entry name" value="WHD_ROXA"/>
    <property type="match status" value="1"/>
</dbReference>
<evidence type="ECO:0000256" key="3">
    <source>
        <dbReference type="ARBA" id="ARBA00022964"/>
    </source>
</evidence>
<name>A0ABV7RLY5_9NEIS</name>
<organism evidence="7 8">
    <name type="scientific">Vogesella facilis</name>
    <dbReference type="NCBI Taxonomy" id="1655232"/>
    <lineage>
        <taxon>Bacteria</taxon>
        <taxon>Pseudomonadati</taxon>
        <taxon>Pseudomonadota</taxon>
        <taxon>Betaproteobacteria</taxon>
        <taxon>Neisseriales</taxon>
        <taxon>Chromobacteriaceae</taxon>
        <taxon>Vogesella</taxon>
    </lineage>
</organism>
<dbReference type="SUPFAM" id="SSF51197">
    <property type="entry name" value="Clavaminate synthase-like"/>
    <property type="match status" value="1"/>
</dbReference>
<dbReference type="PROSITE" id="PS51184">
    <property type="entry name" value="JMJC"/>
    <property type="match status" value="1"/>
</dbReference>
<evidence type="ECO:0000313" key="7">
    <source>
        <dbReference type="EMBL" id="MFC3533476.1"/>
    </source>
</evidence>
<evidence type="ECO:0000259" key="6">
    <source>
        <dbReference type="PROSITE" id="PS51184"/>
    </source>
</evidence>
<reference evidence="8" key="1">
    <citation type="journal article" date="2019" name="Int. J. Syst. Evol. Microbiol.">
        <title>The Global Catalogue of Microorganisms (GCM) 10K type strain sequencing project: providing services to taxonomists for standard genome sequencing and annotation.</title>
        <authorList>
            <consortium name="The Broad Institute Genomics Platform"/>
            <consortium name="The Broad Institute Genome Sequencing Center for Infectious Disease"/>
            <person name="Wu L."/>
            <person name="Ma J."/>
        </authorList>
    </citation>
    <scope>NUCLEOTIDE SEQUENCE [LARGE SCALE GENOMIC DNA]</scope>
    <source>
        <strain evidence="8">KCTC 42742</strain>
    </source>
</reference>
<evidence type="ECO:0000256" key="5">
    <source>
        <dbReference type="ARBA" id="ARBA00023004"/>
    </source>
</evidence>
<proteinExistence type="predicted"/>
<dbReference type="Gene3D" id="3.40.366.30">
    <property type="entry name" value="50S ribosomal protein L16 arginine hydroxylase, Chain A, Domain 2"/>
    <property type="match status" value="1"/>
</dbReference>
<dbReference type="EMBL" id="JBHRXN010000032">
    <property type="protein sequence ID" value="MFC3533476.1"/>
    <property type="molecule type" value="Genomic_DNA"/>
</dbReference>
<protein>
    <submittedName>
        <fullName evidence="7">JmjC domain-containing protein</fullName>
    </submittedName>
</protein>
<dbReference type="SMART" id="SM00558">
    <property type="entry name" value="JmjC"/>
    <property type="match status" value="1"/>
</dbReference>
<evidence type="ECO:0000256" key="1">
    <source>
        <dbReference type="ARBA" id="ARBA00001954"/>
    </source>
</evidence>
<feature type="domain" description="JmjC" evidence="6">
    <location>
        <begin position="144"/>
        <end position="270"/>
    </location>
</feature>
<dbReference type="InterPro" id="IPR003347">
    <property type="entry name" value="JmjC_dom"/>
</dbReference>
<accession>A0ABV7RLY5</accession>
<comment type="cofactor">
    <cofactor evidence="1">
        <name>Fe(2+)</name>
        <dbReference type="ChEBI" id="CHEBI:29033"/>
    </cofactor>
</comment>
<evidence type="ECO:0000256" key="2">
    <source>
        <dbReference type="ARBA" id="ARBA00022723"/>
    </source>
</evidence>
<dbReference type="RefSeq" id="WP_386093223.1">
    <property type="nucleotide sequence ID" value="NZ_JBHRXN010000032.1"/>
</dbReference>
<dbReference type="Pfam" id="PF08007">
    <property type="entry name" value="JmjC_2"/>
    <property type="match status" value="1"/>
</dbReference>
<keyword evidence="5" id="KW-0408">Iron</keyword>
<dbReference type="Proteomes" id="UP001595741">
    <property type="component" value="Unassembled WGS sequence"/>
</dbReference>
<comment type="caution">
    <text evidence="7">The sequence shown here is derived from an EMBL/GenBank/DDBJ whole genome shotgun (WGS) entry which is preliminary data.</text>
</comment>
<dbReference type="PANTHER" id="PTHR13096">
    <property type="entry name" value="MINA53 MYC INDUCED NUCLEAR ANTIGEN"/>
    <property type="match status" value="1"/>
</dbReference>
<dbReference type="PANTHER" id="PTHR13096:SF8">
    <property type="entry name" value="RIBOSOMAL OXYGENASE 1"/>
    <property type="match status" value="1"/>
</dbReference>
<evidence type="ECO:0000313" key="8">
    <source>
        <dbReference type="Proteomes" id="UP001595741"/>
    </source>
</evidence>